<dbReference type="Proteomes" id="UP000238274">
    <property type="component" value="Unassembled WGS sequence"/>
</dbReference>
<dbReference type="EMBL" id="PKSM01000210">
    <property type="protein sequence ID" value="POW02695.1"/>
    <property type="molecule type" value="Genomic_DNA"/>
</dbReference>
<name>A0A2S4UZS4_9BASI</name>
<gene>
    <name evidence="1" type="ORF">PSHT_11991</name>
</gene>
<dbReference type="VEuPathDB" id="FungiDB:PSHT_11991"/>
<proteinExistence type="predicted"/>
<evidence type="ECO:0000313" key="2">
    <source>
        <dbReference type="Proteomes" id="UP000238274"/>
    </source>
</evidence>
<evidence type="ECO:0000313" key="1">
    <source>
        <dbReference type="EMBL" id="POW02695.1"/>
    </source>
</evidence>
<sequence>MPSRFLSPGLAGPLDKYRDQAEEQLRRYTVLSIDLIENTSLIIEASHKYPYSFFLRGTLSYSFN</sequence>
<accession>A0A2S4UZS4</accession>
<reference evidence="2" key="3">
    <citation type="journal article" date="2018" name="Mol. Plant Microbe Interact.">
        <title>Genome sequence resources for the wheat stripe rust pathogen (Puccinia striiformis f. sp. tritici) and the barley stripe rust pathogen (Puccinia striiformis f. sp. hordei).</title>
        <authorList>
            <person name="Xia C."/>
            <person name="Wang M."/>
            <person name="Yin C."/>
            <person name="Cornejo O.E."/>
            <person name="Hulbert S.H."/>
            <person name="Chen X."/>
        </authorList>
    </citation>
    <scope>NUCLEOTIDE SEQUENCE [LARGE SCALE GENOMIC DNA]</scope>
    <source>
        <strain evidence="2">93TX-2</strain>
    </source>
</reference>
<reference evidence="1 2" key="1">
    <citation type="submission" date="2017-12" db="EMBL/GenBank/DDBJ databases">
        <title>Gene loss provides genomic basis for host adaptation in cereal stripe rust fungi.</title>
        <authorList>
            <person name="Xia C."/>
        </authorList>
    </citation>
    <scope>NUCLEOTIDE SEQUENCE [LARGE SCALE GENOMIC DNA]</scope>
    <source>
        <strain evidence="1 2">93TX-2</strain>
    </source>
</reference>
<reference evidence="2" key="2">
    <citation type="journal article" date="2018" name="BMC Genomics">
        <title>Genomic insights into host adaptation between the wheat stripe rust pathogen (Puccinia striiformis f. sp. tritici) and the barley stripe rust pathogen (Puccinia striiformis f. sp. hordei).</title>
        <authorList>
            <person name="Xia C."/>
            <person name="Wang M."/>
            <person name="Yin C."/>
            <person name="Cornejo O.E."/>
            <person name="Hulbert S.H."/>
            <person name="Chen X."/>
        </authorList>
    </citation>
    <scope>NUCLEOTIDE SEQUENCE [LARGE SCALE GENOMIC DNA]</scope>
    <source>
        <strain evidence="2">93TX-2</strain>
    </source>
</reference>
<comment type="caution">
    <text evidence="1">The sequence shown here is derived from an EMBL/GenBank/DDBJ whole genome shotgun (WGS) entry which is preliminary data.</text>
</comment>
<organism evidence="1 2">
    <name type="scientific">Puccinia striiformis</name>
    <dbReference type="NCBI Taxonomy" id="27350"/>
    <lineage>
        <taxon>Eukaryota</taxon>
        <taxon>Fungi</taxon>
        <taxon>Dikarya</taxon>
        <taxon>Basidiomycota</taxon>
        <taxon>Pucciniomycotina</taxon>
        <taxon>Pucciniomycetes</taxon>
        <taxon>Pucciniales</taxon>
        <taxon>Pucciniaceae</taxon>
        <taxon>Puccinia</taxon>
    </lineage>
</organism>
<dbReference type="AlphaFoldDB" id="A0A2S4UZS4"/>
<protein>
    <submittedName>
        <fullName evidence="1">Uncharacterized protein</fullName>
    </submittedName>
</protein>
<keyword evidence="2" id="KW-1185">Reference proteome</keyword>